<dbReference type="GO" id="GO:0005634">
    <property type="term" value="C:nucleus"/>
    <property type="evidence" value="ECO:0007669"/>
    <property type="project" value="UniProtKB-SubCell"/>
</dbReference>
<sequence>MTNSIYLKLMIFTGSKLTKLPLWTEQDLREAMSAVQWGTMTKKAASDYYGISIPALTHHLKTGSTVKKTGRSRILNEEQEKELVKRLLSLCTGDSRVSLTPKLVRSQAFKFCEENDVRHNFNLNKGLAGADWYNGFMNRHPELPVERRRWIKIGGNADALVSGGG</sequence>
<dbReference type="Gene3D" id="1.10.10.60">
    <property type="entry name" value="Homeodomain-like"/>
    <property type="match status" value="1"/>
</dbReference>
<evidence type="ECO:0000313" key="2">
    <source>
        <dbReference type="EMBL" id="KAJ8718880.1"/>
    </source>
</evidence>
<comment type="caution">
    <text evidence="2">The sequence shown here is derived from an EMBL/GenBank/DDBJ whole genome shotgun (WGS) entry which is preliminary data.</text>
</comment>
<protein>
    <recommendedName>
        <fullName evidence="4">HTH psq-type domain-containing protein</fullName>
    </recommendedName>
</protein>
<dbReference type="InterPro" id="IPR009057">
    <property type="entry name" value="Homeodomain-like_sf"/>
</dbReference>
<dbReference type="SUPFAM" id="SSF46689">
    <property type="entry name" value="Homeodomain-like"/>
    <property type="match status" value="1"/>
</dbReference>
<organism evidence="2 3">
    <name type="scientific">Mythimna separata</name>
    <name type="common">Oriental armyworm</name>
    <name type="synonym">Pseudaletia separata</name>
    <dbReference type="NCBI Taxonomy" id="271217"/>
    <lineage>
        <taxon>Eukaryota</taxon>
        <taxon>Metazoa</taxon>
        <taxon>Ecdysozoa</taxon>
        <taxon>Arthropoda</taxon>
        <taxon>Hexapoda</taxon>
        <taxon>Insecta</taxon>
        <taxon>Pterygota</taxon>
        <taxon>Neoptera</taxon>
        <taxon>Endopterygota</taxon>
        <taxon>Lepidoptera</taxon>
        <taxon>Glossata</taxon>
        <taxon>Ditrysia</taxon>
        <taxon>Noctuoidea</taxon>
        <taxon>Noctuidae</taxon>
        <taxon>Noctuinae</taxon>
        <taxon>Hadenini</taxon>
        <taxon>Mythimna</taxon>
    </lineage>
</organism>
<evidence type="ECO:0000313" key="3">
    <source>
        <dbReference type="Proteomes" id="UP001231518"/>
    </source>
</evidence>
<evidence type="ECO:0000256" key="1">
    <source>
        <dbReference type="ARBA" id="ARBA00004123"/>
    </source>
</evidence>
<keyword evidence="3" id="KW-1185">Reference proteome</keyword>
<gene>
    <name evidence="2" type="ORF">PYW07_016436</name>
</gene>
<name>A0AAD8DSR7_MYTSE</name>
<dbReference type="AlphaFoldDB" id="A0AAD8DSR7"/>
<evidence type="ECO:0008006" key="4">
    <source>
        <dbReference type="Google" id="ProtNLM"/>
    </source>
</evidence>
<dbReference type="Proteomes" id="UP001231518">
    <property type="component" value="Chromosome 8"/>
</dbReference>
<reference evidence="2" key="1">
    <citation type="submission" date="2023-03" db="EMBL/GenBank/DDBJ databases">
        <title>Chromosome-level genomes of two armyworms, Mythimna separata and Mythimna loreyi, provide insights into the biosynthesis and reception of sex pheromones.</title>
        <authorList>
            <person name="Zhao H."/>
        </authorList>
    </citation>
    <scope>NUCLEOTIDE SEQUENCE</scope>
    <source>
        <strain evidence="2">BeijingLab</strain>
        <tissue evidence="2">Pupa</tissue>
    </source>
</reference>
<proteinExistence type="predicted"/>
<comment type="subcellular location">
    <subcellularLocation>
        <location evidence="1">Nucleus</location>
    </subcellularLocation>
</comment>
<dbReference type="EMBL" id="JARGEI010000015">
    <property type="protein sequence ID" value="KAJ8718880.1"/>
    <property type="molecule type" value="Genomic_DNA"/>
</dbReference>
<accession>A0AAD8DSR7</accession>